<dbReference type="GO" id="GO:0016491">
    <property type="term" value="F:oxidoreductase activity"/>
    <property type="evidence" value="ECO:0007669"/>
    <property type="project" value="UniProtKB-KW"/>
</dbReference>
<comment type="similarity">
    <text evidence="1 3">Belongs to the short-chain dehydrogenases/reductases (SDR) family.</text>
</comment>
<protein>
    <submittedName>
        <fullName evidence="5">Short-chain dehydrogenase</fullName>
    </submittedName>
</protein>
<dbReference type="GO" id="GO:0016020">
    <property type="term" value="C:membrane"/>
    <property type="evidence" value="ECO:0007669"/>
    <property type="project" value="TreeGrafter"/>
</dbReference>
<dbReference type="EMBL" id="FOVW01000007">
    <property type="protein sequence ID" value="SFO46656.1"/>
    <property type="molecule type" value="Genomic_DNA"/>
</dbReference>
<evidence type="ECO:0000256" key="2">
    <source>
        <dbReference type="ARBA" id="ARBA00023002"/>
    </source>
</evidence>
<dbReference type="PRINTS" id="PR00081">
    <property type="entry name" value="GDHRDH"/>
</dbReference>
<dbReference type="InterPro" id="IPR020904">
    <property type="entry name" value="Sc_DH/Rdtase_CS"/>
</dbReference>
<evidence type="ECO:0000259" key="4">
    <source>
        <dbReference type="SMART" id="SM00822"/>
    </source>
</evidence>
<proteinExistence type="inferred from homology"/>
<reference evidence="6" key="1">
    <citation type="submission" date="2016-10" db="EMBL/GenBank/DDBJ databases">
        <authorList>
            <person name="Varghese N."/>
            <person name="Submissions S."/>
        </authorList>
    </citation>
    <scope>NUCLEOTIDE SEQUENCE [LARGE SCALE GENOMIC DNA]</scope>
    <source>
        <strain evidence="6">DSM 15282</strain>
    </source>
</reference>
<dbReference type="InterPro" id="IPR057326">
    <property type="entry name" value="KR_dom"/>
</dbReference>
<evidence type="ECO:0000256" key="1">
    <source>
        <dbReference type="ARBA" id="ARBA00006484"/>
    </source>
</evidence>
<dbReference type="Gene3D" id="3.40.50.720">
    <property type="entry name" value="NAD(P)-binding Rossmann-like Domain"/>
    <property type="match status" value="1"/>
</dbReference>
<dbReference type="Proteomes" id="UP000199564">
    <property type="component" value="Unassembled WGS sequence"/>
</dbReference>
<keyword evidence="2" id="KW-0560">Oxidoreductase</keyword>
<dbReference type="FunFam" id="3.40.50.720:FF:000084">
    <property type="entry name" value="Short-chain dehydrogenase reductase"/>
    <property type="match status" value="1"/>
</dbReference>
<dbReference type="Pfam" id="PF00106">
    <property type="entry name" value="adh_short"/>
    <property type="match status" value="1"/>
</dbReference>
<dbReference type="InterPro" id="IPR002347">
    <property type="entry name" value="SDR_fam"/>
</dbReference>
<dbReference type="PIRSF" id="PIRSF000126">
    <property type="entry name" value="11-beta-HSD1"/>
    <property type="match status" value="1"/>
</dbReference>
<dbReference type="PROSITE" id="PS00061">
    <property type="entry name" value="ADH_SHORT"/>
    <property type="match status" value="1"/>
</dbReference>
<dbReference type="SMART" id="SM00822">
    <property type="entry name" value="PKS_KR"/>
    <property type="match status" value="1"/>
</dbReference>
<feature type="domain" description="Ketoreductase" evidence="4">
    <location>
        <begin position="6"/>
        <end position="188"/>
    </location>
</feature>
<dbReference type="SUPFAM" id="SSF51735">
    <property type="entry name" value="NAD(P)-binding Rossmann-fold domains"/>
    <property type="match status" value="1"/>
</dbReference>
<evidence type="ECO:0000256" key="3">
    <source>
        <dbReference type="RuleBase" id="RU000363"/>
    </source>
</evidence>
<dbReference type="NCBIfam" id="NF004825">
    <property type="entry name" value="PRK06181.1"/>
    <property type="match status" value="1"/>
</dbReference>
<evidence type="ECO:0000313" key="6">
    <source>
        <dbReference type="Proteomes" id="UP000199564"/>
    </source>
</evidence>
<keyword evidence="6" id="KW-1185">Reference proteome</keyword>
<dbReference type="AlphaFoldDB" id="A0A1I5HF93"/>
<dbReference type="STRING" id="226506.SAMN04488519_1072"/>
<name>A0A1I5HF93_9BACT</name>
<dbReference type="InterPro" id="IPR036291">
    <property type="entry name" value="NAD(P)-bd_dom_sf"/>
</dbReference>
<dbReference type="PANTHER" id="PTHR44196">
    <property type="entry name" value="DEHYDROGENASE/REDUCTASE SDR FAMILY MEMBER 7B"/>
    <property type="match status" value="1"/>
</dbReference>
<dbReference type="PRINTS" id="PR00080">
    <property type="entry name" value="SDRFAMILY"/>
</dbReference>
<dbReference type="PANTHER" id="PTHR44196:SF1">
    <property type="entry name" value="DEHYDROGENASE_REDUCTASE SDR FAMILY MEMBER 7B"/>
    <property type="match status" value="1"/>
</dbReference>
<evidence type="ECO:0000313" key="5">
    <source>
        <dbReference type="EMBL" id="SFO46656.1"/>
    </source>
</evidence>
<gene>
    <name evidence="5" type="ORF">SAMN04488519_1072</name>
</gene>
<accession>A0A1I5HF93</accession>
<organism evidence="5 6">
    <name type="scientific">Algoriphagus ornithinivorans</name>
    <dbReference type="NCBI Taxonomy" id="226506"/>
    <lineage>
        <taxon>Bacteria</taxon>
        <taxon>Pseudomonadati</taxon>
        <taxon>Bacteroidota</taxon>
        <taxon>Cytophagia</taxon>
        <taxon>Cytophagales</taxon>
        <taxon>Cyclobacteriaceae</taxon>
        <taxon>Algoriphagus</taxon>
    </lineage>
</organism>
<sequence length="270" mass="29822">MKFKDQVVLITGATSGIGEACAEIFGKQGAKIAITGRNPEKLKNTEQKLKESGIQVYSILADAAKEEDNRHMAEQTIKHFGRIDILINNAGISMRALFEDLDMEVFRKVMDTNFYGTVYATKYCLPSILKSKGSIIGISSINGYRGTPARTAYTASKYAMNGFFESLRTEVMKKGVHVLVVAPGFTASNIRNTALTADGSSQGESPRDEAKMMTSEEVAQHILKATLKRKRDMVLTFQGKLAVFLNKWMPGILDGIVYNQMAKEKDSPFK</sequence>
<dbReference type="RefSeq" id="WP_091654351.1">
    <property type="nucleotide sequence ID" value="NZ_FOVW01000007.1"/>
</dbReference>